<dbReference type="AlphaFoldDB" id="A0A4R4Z2G7"/>
<reference evidence="1 2" key="1">
    <citation type="submission" date="2019-03" db="EMBL/GenBank/DDBJ databases">
        <title>Draft genome sequences of novel Actinobacteria.</title>
        <authorList>
            <person name="Sahin N."/>
            <person name="Ay H."/>
            <person name="Saygin H."/>
        </authorList>
    </citation>
    <scope>NUCLEOTIDE SEQUENCE [LARGE SCALE GENOMIC DNA]</scope>
    <source>
        <strain evidence="1 2">JCM 13523</strain>
    </source>
</reference>
<gene>
    <name evidence="1" type="ORF">E1263_29450</name>
</gene>
<dbReference type="RefSeq" id="WP_132173217.1">
    <property type="nucleotide sequence ID" value="NZ_SMKX01000109.1"/>
</dbReference>
<dbReference type="OrthoDB" id="3335961at2"/>
<comment type="caution">
    <text evidence="1">The sequence shown here is derived from an EMBL/GenBank/DDBJ whole genome shotgun (WGS) entry which is preliminary data.</text>
</comment>
<dbReference type="SUPFAM" id="SSF53756">
    <property type="entry name" value="UDP-Glycosyltransferase/glycogen phosphorylase"/>
    <property type="match status" value="1"/>
</dbReference>
<dbReference type="EMBL" id="SMKX01000109">
    <property type="protein sequence ID" value="TDD52145.1"/>
    <property type="molecule type" value="Genomic_DNA"/>
</dbReference>
<evidence type="ECO:0000313" key="2">
    <source>
        <dbReference type="Proteomes" id="UP000295124"/>
    </source>
</evidence>
<proteinExistence type="predicted"/>
<dbReference type="GO" id="GO:0016740">
    <property type="term" value="F:transferase activity"/>
    <property type="evidence" value="ECO:0007669"/>
    <property type="project" value="UniProtKB-KW"/>
</dbReference>
<keyword evidence="1" id="KW-0808">Transferase</keyword>
<organism evidence="1 2">
    <name type="scientific">Kribbella antibiotica</name>
    <dbReference type="NCBI Taxonomy" id="190195"/>
    <lineage>
        <taxon>Bacteria</taxon>
        <taxon>Bacillati</taxon>
        <taxon>Actinomycetota</taxon>
        <taxon>Actinomycetes</taxon>
        <taxon>Propionibacteriales</taxon>
        <taxon>Kribbellaceae</taxon>
        <taxon>Kribbella</taxon>
    </lineage>
</organism>
<keyword evidence="2" id="KW-1185">Reference proteome</keyword>
<accession>A0A4R4Z2G7</accession>
<protein>
    <submittedName>
        <fullName evidence="1">Glycosyltransferase family 1 protein</fullName>
    </submittedName>
</protein>
<sequence length="516" mass="56316">MTQPDLRVVLLVSTAHEGAAVLAEAGTQVTVLRPSATRESSKQLVDGALVVGVPLREPQVGDRHKAALIELKADIAHRRIGRVEQLLRRAWLKVLKFDRRLGASKEQELELTFGGLIDRLRPDVVYAQDAAMLAVATRAADRAKLQKRALGVVRYEAGTDQAKVAPTRSRTHERRLLIGPVNSAGQAWLWANALEHAVPGLAAEALSTTGARYAFAAHRTATDEQYKSDLRWQFDLTAYVLAQVSHVLFEAGRPLFGQRPGQLWTSDVPTLERAGIKHGVIFHGSEIRDPAKHRELFAHSPFQNADDDFTRRLQAANEALRRHLASYEGPVFVTTPDLLEFVDNGTWLPLTVDVDALATDLPVMEREVPVVLHAPSSGALKGSAYVDPVLTDLDARGLIEYQRVEGVRHAELAELVKNADIVVDQLMLGSYGVLACEAMAAGRVTVGHIADRVRALLPTELPIAEATPGDLGAVIERLVSEREASRKLADGGAAYVRELHDGRRAVEALLPFLGGR</sequence>
<dbReference type="Proteomes" id="UP000295124">
    <property type="component" value="Unassembled WGS sequence"/>
</dbReference>
<evidence type="ECO:0000313" key="1">
    <source>
        <dbReference type="EMBL" id="TDD52145.1"/>
    </source>
</evidence>
<name>A0A4R4Z2G7_9ACTN</name>